<feature type="compositionally biased region" description="Low complexity" evidence="1">
    <location>
        <begin position="230"/>
        <end position="241"/>
    </location>
</feature>
<protein>
    <submittedName>
        <fullName evidence="2">Uncharacterized protein</fullName>
    </submittedName>
</protein>
<feature type="compositionally biased region" description="Basic residues" evidence="1">
    <location>
        <begin position="699"/>
        <end position="709"/>
    </location>
</feature>
<evidence type="ECO:0000313" key="2">
    <source>
        <dbReference type="EMBL" id="PBK99393.1"/>
    </source>
</evidence>
<feature type="region of interest" description="Disordered" evidence="1">
    <location>
        <begin position="848"/>
        <end position="898"/>
    </location>
</feature>
<feature type="compositionally biased region" description="Basic and acidic residues" evidence="1">
    <location>
        <begin position="785"/>
        <end position="795"/>
    </location>
</feature>
<feature type="compositionally biased region" description="Low complexity" evidence="1">
    <location>
        <begin position="460"/>
        <end position="474"/>
    </location>
</feature>
<gene>
    <name evidence="2" type="ORF">ARMGADRAFT_984988</name>
</gene>
<dbReference type="Pfam" id="PF09462">
    <property type="entry name" value="Mus7"/>
    <property type="match status" value="1"/>
</dbReference>
<sequence>MTDDEVVETSDPEELEELNAIARRTWLSPKVRVVTGTRQAAHEESNVDSPPRKRAKISHGSPVISVLASVPQKSTSPRSPKRLPNPSSPILRHILDQTVTLASGQLFEAEEDIGPGSEGSQDPLDFLHGYGTPSPGPITRSSERNLRLFSSSPLSLNVHRRPSTPHSPALPKLTPQSPQHPEFHATASCSPRASTSTPPRSTSIITGTSHDDHDDLFQFSPQKPHSANMSSSPLTPTSSPRTNPPSPQKNDSSPRSPRSPPVILPEEREALEREGFNLAQNDSRYSFRTRSIRQVKPYEYDKALYQNQLRDNPDAIVKMRSPRDHHHKTREDHYEEETQDQEYIHTEHVRTKTRSRSPEHISRLGLPDQLSSSDDEDKEIRATRREWKRVERERKAREKREAAVAKEERREKRAIVTTVSRHTSVDIVADAPTPLSPYRDVRSLSLDRANPRSPSPPPHSLASSSRSSPVPGGPDLFHDDDDPMPSNTYDTAIVVEDDPVSRPPSSAKDPTPEGSASPSGSDSEDGLNSEDRKRMKVLRRMYPAFMLGKIGSRNTTAKNRKSRRQSSAVLSGSEAEEVNLLPGQSRSRIAKQPRSNSQILGDSESSDDERITPKSESEGDDDDGDDTGDLPRIVDGDLFDFETVHAASDVIEISDTSDEEVFYEDDYGHAAQRPLSQPKRRVILKQRDIIDCMLDGERRRAKKSRKRHPALSTGIQRTSRRRRSSSVYHSATGHRSSGKRRERQTKLTFHRSGKPTSSRHRPVNDYQSSDSDVEFSTSNTYGEPRTQHIDTEKVAKEKKKRREQHRDKNGLYVFTAAKGTRIANGSGKRSYNVSLNIDLTDEDFNNALAPSSQGGVDHRVAAPRKPRRDISSAIEDPEPQIEIGGSQHGSSHPGHPTKFPVDVPLLSQGISFPRDTYVGKGWLFELIHCQSPDSQAPNPTHYSFQGITLAPDMSISQVADVLPKIWEGLFNFAVDIPDVDGDVTIKGWNGLARTASLHLSRQLHIGAEDSAVLRAAIQDEISRLLEKTHTPEFIAASTEIPALNLCWLAVEWSVRLGFRLPLAPEDSNLLLKSITRLVQCLSQYGLQRSMASIPDSGTFETVTTATRTAELWTCVFHVADTFRETVQGPNSRLHPFWQIVEQVLISDPVGATHLQVSEWIWSTVSSLCALSQFSVHGSTGSAPQAPAAWKIVAAALKTICLVENKARDAALQEESKAKRDQYIGTVVRRCFQLWSRCHWKLDDVSPTLTHLADVFRSRHFANLRHEKSKFPGFMRHNDLSMLSQVQKHDSAFVLFLKLIVQFARESKPPDSSVLPVKVKKFLSLAVPVGTLAFSKRCPPSANDLSRLHNRHIATVIAIYLDPEDHVRRITLARSYVKFDEADFGTRLVAMQALMHYSRVMVALKLPLTEVAEWLRAIVAVVVDEYDPAVDHNHDTVLPVQTVLRCVRRILEVYNDPATRDYPEPELLLCIAKIVRNSKLRQESWIGGEIVDILARFFDARTSVLPPPERPLLPSTIESQESQDEYGMFDLDMNDPDLLAALGENSPPTAICDFKSKDQALSKFLHEVSWIPYQLLKRLYLSPGTRVTELDRCIMTWLGCASVVVRNGNDKNWESYLKLLDTVVNHDESASWKYHVHLEGLRCMLQLDPMIYTAWKNKFLEAMLESLVPISITVEHRFLSQVLSIDGCQHPLLKDVPFQPNDDGDYHISEEDFILLRPAFMKAIFSALNSRLLDQNLANENELFVGYCIKLFSRMRSSYSSLEPGSEGLCRYEASCREVTQEFLQQPLLCSHKRLDYWLVWSRGIGSPSR</sequence>
<dbReference type="Proteomes" id="UP000217790">
    <property type="component" value="Unassembled WGS sequence"/>
</dbReference>
<organism evidence="2 3">
    <name type="scientific">Armillaria gallica</name>
    <name type="common">Bulbous honey fungus</name>
    <name type="synonym">Armillaria bulbosa</name>
    <dbReference type="NCBI Taxonomy" id="47427"/>
    <lineage>
        <taxon>Eukaryota</taxon>
        <taxon>Fungi</taxon>
        <taxon>Dikarya</taxon>
        <taxon>Basidiomycota</taxon>
        <taxon>Agaricomycotina</taxon>
        <taxon>Agaricomycetes</taxon>
        <taxon>Agaricomycetidae</taxon>
        <taxon>Agaricales</taxon>
        <taxon>Marasmiineae</taxon>
        <taxon>Physalacriaceae</taxon>
        <taxon>Armillaria</taxon>
    </lineage>
</organism>
<dbReference type="OMA" id="DNRIDYM"/>
<feature type="compositionally biased region" description="Polar residues" evidence="1">
    <location>
        <begin position="219"/>
        <end position="229"/>
    </location>
</feature>
<feature type="compositionally biased region" description="Low complexity" evidence="1">
    <location>
        <begin position="185"/>
        <end position="208"/>
    </location>
</feature>
<feature type="region of interest" description="Disordered" evidence="1">
    <location>
        <begin position="446"/>
        <end position="632"/>
    </location>
</feature>
<feature type="compositionally biased region" description="Acidic residues" evidence="1">
    <location>
        <begin position="618"/>
        <end position="628"/>
    </location>
</feature>
<feature type="compositionally biased region" description="Low complexity" evidence="1">
    <location>
        <begin position="884"/>
        <end position="896"/>
    </location>
</feature>
<dbReference type="STRING" id="47427.A0A2H3EGG6"/>
<feature type="compositionally biased region" description="Polar residues" evidence="1">
    <location>
        <begin position="765"/>
        <end position="781"/>
    </location>
</feature>
<dbReference type="InParanoid" id="A0A2H3EGG6"/>
<name>A0A2H3EGG6_ARMGA</name>
<proteinExistence type="predicted"/>
<feature type="compositionally biased region" description="Basic and acidic residues" evidence="1">
    <location>
        <begin position="378"/>
        <end position="411"/>
    </location>
</feature>
<feature type="compositionally biased region" description="Basic and acidic residues" evidence="1">
    <location>
        <begin position="608"/>
        <end position="617"/>
    </location>
</feature>
<dbReference type="InterPro" id="IPR019021">
    <property type="entry name" value="Mms22"/>
</dbReference>
<dbReference type="PANTHER" id="PTHR28122:SF1">
    <property type="entry name" value="E3 UBIQUITIN-PROTEIN LIGASE SUBSTRATE RECEPTOR MMS22"/>
    <property type="match status" value="1"/>
</dbReference>
<feature type="region of interest" description="Disordered" evidence="1">
    <location>
        <begin position="695"/>
        <end position="805"/>
    </location>
</feature>
<dbReference type="OrthoDB" id="2386201at2759"/>
<evidence type="ECO:0000313" key="3">
    <source>
        <dbReference type="Proteomes" id="UP000217790"/>
    </source>
</evidence>
<feature type="region of interest" description="Disordered" evidence="1">
    <location>
        <begin position="35"/>
        <end position="91"/>
    </location>
</feature>
<feature type="compositionally biased region" description="Basic and acidic residues" evidence="1">
    <location>
        <begin position="342"/>
        <end position="362"/>
    </location>
</feature>
<dbReference type="GO" id="GO:0000724">
    <property type="term" value="P:double-strand break repair via homologous recombination"/>
    <property type="evidence" value="ECO:0007669"/>
    <property type="project" value="TreeGrafter"/>
</dbReference>
<dbReference type="PANTHER" id="PTHR28122">
    <property type="entry name" value="E3 UBIQUITIN-PROTEIN LIGASE SUBSTRATE RECEPTOR MMS22"/>
    <property type="match status" value="1"/>
</dbReference>
<keyword evidence="3" id="KW-1185">Reference proteome</keyword>
<feature type="region of interest" description="Disordered" evidence="1">
    <location>
        <begin position="111"/>
        <end position="262"/>
    </location>
</feature>
<dbReference type="EMBL" id="KZ293647">
    <property type="protein sequence ID" value="PBK99393.1"/>
    <property type="molecule type" value="Genomic_DNA"/>
</dbReference>
<feature type="region of interest" description="Disordered" evidence="1">
    <location>
        <begin position="320"/>
        <end position="411"/>
    </location>
</feature>
<dbReference type="GO" id="GO:0035361">
    <property type="term" value="C:Cul8-RING ubiquitin ligase complex"/>
    <property type="evidence" value="ECO:0007669"/>
    <property type="project" value="TreeGrafter"/>
</dbReference>
<dbReference type="GO" id="GO:0005634">
    <property type="term" value="C:nucleus"/>
    <property type="evidence" value="ECO:0007669"/>
    <property type="project" value="InterPro"/>
</dbReference>
<reference evidence="3" key="1">
    <citation type="journal article" date="2017" name="Nat. Ecol. Evol.">
        <title>Genome expansion and lineage-specific genetic innovations in the forest pathogenic fungi Armillaria.</title>
        <authorList>
            <person name="Sipos G."/>
            <person name="Prasanna A.N."/>
            <person name="Walter M.C."/>
            <person name="O'Connor E."/>
            <person name="Balint B."/>
            <person name="Krizsan K."/>
            <person name="Kiss B."/>
            <person name="Hess J."/>
            <person name="Varga T."/>
            <person name="Slot J."/>
            <person name="Riley R."/>
            <person name="Boka B."/>
            <person name="Rigling D."/>
            <person name="Barry K."/>
            <person name="Lee J."/>
            <person name="Mihaltcheva S."/>
            <person name="LaButti K."/>
            <person name="Lipzen A."/>
            <person name="Waldron R."/>
            <person name="Moloney N.M."/>
            <person name="Sperisen C."/>
            <person name="Kredics L."/>
            <person name="Vagvoelgyi C."/>
            <person name="Patrignani A."/>
            <person name="Fitzpatrick D."/>
            <person name="Nagy I."/>
            <person name="Doyle S."/>
            <person name="Anderson J.B."/>
            <person name="Grigoriev I.V."/>
            <person name="Gueldener U."/>
            <person name="Muensterkoetter M."/>
            <person name="Nagy L.G."/>
        </authorList>
    </citation>
    <scope>NUCLEOTIDE SEQUENCE [LARGE SCALE GENOMIC DNA]</scope>
    <source>
        <strain evidence="3">Ar21-2</strain>
    </source>
</reference>
<accession>A0A2H3EGG6</accession>
<dbReference type="GO" id="GO:0031297">
    <property type="term" value="P:replication fork processing"/>
    <property type="evidence" value="ECO:0007669"/>
    <property type="project" value="InterPro"/>
</dbReference>
<feature type="compositionally biased region" description="Basic residues" evidence="1">
    <location>
        <begin position="736"/>
        <end position="761"/>
    </location>
</feature>
<evidence type="ECO:0000256" key="1">
    <source>
        <dbReference type="SAM" id="MobiDB-lite"/>
    </source>
</evidence>
<feature type="compositionally biased region" description="Polar residues" evidence="1">
    <location>
        <begin position="582"/>
        <end position="600"/>
    </location>
</feature>